<feature type="transmembrane region" description="Helical" evidence="17">
    <location>
        <begin position="176"/>
        <end position="197"/>
    </location>
</feature>
<comment type="subcellular location">
    <subcellularLocation>
        <location evidence="1 17">Cell membrane</location>
        <topology evidence="1 17">Multi-pass membrane protein</topology>
    </subcellularLocation>
</comment>
<evidence type="ECO:0000256" key="4">
    <source>
        <dbReference type="ARBA" id="ARBA00021581"/>
    </source>
</evidence>
<dbReference type="GO" id="GO:0046677">
    <property type="term" value="P:response to antibiotic"/>
    <property type="evidence" value="ECO:0007669"/>
    <property type="project" value="UniProtKB-UniRule"/>
</dbReference>
<keyword evidence="10 17" id="KW-1133">Transmembrane helix</keyword>
<keyword evidence="11 17" id="KW-0472">Membrane</keyword>
<keyword evidence="7 17" id="KW-0378">Hydrolase</keyword>
<evidence type="ECO:0000256" key="9">
    <source>
        <dbReference type="ARBA" id="ARBA00022984"/>
    </source>
</evidence>
<feature type="transmembrane region" description="Helical" evidence="17">
    <location>
        <begin position="209"/>
        <end position="230"/>
    </location>
</feature>
<evidence type="ECO:0000256" key="7">
    <source>
        <dbReference type="ARBA" id="ARBA00022801"/>
    </source>
</evidence>
<evidence type="ECO:0000256" key="16">
    <source>
        <dbReference type="ARBA" id="ARBA00047594"/>
    </source>
</evidence>
<dbReference type="GO" id="GO:0016301">
    <property type="term" value="F:kinase activity"/>
    <property type="evidence" value="ECO:0007669"/>
    <property type="project" value="UniProtKB-KW"/>
</dbReference>
<comment type="similarity">
    <text evidence="2 17">Belongs to the UppP family.</text>
</comment>
<dbReference type="STRING" id="574087.Acear_1560"/>
<keyword evidence="9 17" id="KW-0573">Peptidoglycan synthesis</keyword>
<keyword evidence="18" id="KW-0808">Transferase</keyword>
<keyword evidence="8 17" id="KW-0133">Cell shape</keyword>
<protein>
    <recommendedName>
        <fullName evidence="4 17">Undecaprenyl-diphosphatase</fullName>
        <ecNumber evidence="3 17">3.6.1.27</ecNumber>
    </recommendedName>
    <alternativeName>
        <fullName evidence="15 17">Bacitracin resistance protein</fullName>
    </alternativeName>
    <alternativeName>
        <fullName evidence="14 17">Undecaprenyl pyrophosphate phosphatase</fullName>
    </alternativeName>
</protein>
<comment type="miscellaneous">
    <text evidence="17">Bacitracin is thought to be involved in the inhibition of peptidoglycan synthesis by sequestering undecaprenyl diphosphate, thereby reducing the pool of lipid carrier available.</text>
</comment>
<gene>
    <name evidence="17" type="primary">uppP</name>
    <name evidence="18" type="ordered locus">Acear_1560</name>
</gene>
<keyword evidence="6 17" id="KW-0812">Transmembrane</keyword>
<reference evidence="18 19" key="1">
    <citation type="journal article" date="2010" name="Stand. Genomic Sci.">
        <title>Complete genome sequence of Acetohalobium arabaticum type strain (Z-7288).</title>
        <authorList>
            <person name="Sikorski J."/>
            <person name="Lapidus A."/>
            <person name="Chertkov O."/>
            <person name="Lucas S."/>
            <person name="Copeland A."/>
            <person name="Glavina Del Rio T."/>
            <person name="Nolan M."/>
            <person name="Tice H."/>
            <person name="Cheng J.F."/>
            <person name="Han C."/>
            <person name="Brambilla E."/>
            <person name="Pitluck S."/>
            <person name="Liolios K."/>
            <person name="Ivanova N."/>
            <person name="Mavromatis K."/>
            <person name="Mikhailova N."/>
            <person name="Pati A."/>
            <person name="Bruce D."/>
            <person name="Detter C."/>
            <person name="Tapia R."/>
            <person name="Goodwin L."/>
            <person name="Chen A."/>
            <person name="Palaniappan K."/>
            <person name="Land M."/>
            <person name="Hauser L."/>
            <person name="Chang Y.J."/>
            <person name="Jeffries C.D."/>
            <person name="Rohde M."/>
            <person name="Goker M."/>
            <person name="Spring S."/>
            <person name="Woyke T."/>
            <person name="Bristow J."/>
            <person name="Eisen J.A."/>
            <person name="Markowitz V."/>
            <person name="Hugenholtz P."/>
            <person name="Kyrpides N.C."/>
            <person name="Klenk H.P."/>
        </authorList>
    </citation>
    <scope>NUCLEOTIDE SEQUENCE [LARGE SCALE GENOMIC DNA]</scope>
    <source>
        <strain evidence="19">ATCC 49924 / DSM 5501 / Z-7288</strain>
    </source>
</reference>
<keyword evidence="12 17" id="KW-0046">Antibiotic resistance</keyword>
<evidence type="ECO:0000256" key="1">
    <source>
        <dbReference type="ARBA" id="ARBA00004651"/>
    </source>
</evidence>
<evidence type="ECO:0000256" key="11">
    <source>
        <dbReference type="ARBA" id="ARBA00023136"/>
    </source>
</evidence>
<dbReference type="PANTHER" id="PTHR30622:SF2">
    <property type="entry name" value="UNDECAPRENYL-DIPHOSPHATASE"/>
    <property type="match status" value="1"/>
</dbReference>
<dbReference type="Pfam" id="PF02673">
    <property type="entry name" value="BacA"/>
    <property type="match status" value="1"/>
</dbReference>
<evidence type="ECO:0000256" key="6">
    <source>
        <dbReference type="ARBA" id="ARBA00022692"/>
    </source>
</evidence>
<evidence type="ECO:0000256" key="17">
    <source>
        <dbReference type="HAMAP-Rule" id="MF_01006"/>
    </source>
</evidence>
<evidence type="ECO:0000256" key="12">
    <source>
        <dbReference type="ARBA" id="ARBA00023251"/>
    </source>
</evidence>
<dbReference type="EC" id="3.6.1.27" evidence="3 17"/>
<evidence type="ECO:0000256" key="8">
    <source>
        <dbReference type="ARBA" id="ARBA00022960"/>
    </source>
</evidence>
<comment type="catalytic activity">
    <reaction evidence="16 17">
        <text>di-trans,octa-cis-undecaprenyl diphosphate + H2O = di-trans,octa-cis-undecaprenyl phosphate + phosphate + H(+)</text>
        <dbReference type="Rhea" id="RHEA:28094"/>
        <dbReference type="ChEBI" id="CHEBI:15377"/>
        <dbReference type="ChEBI" id="CHEBI:15378"/>
        <dbReference type="ChEBI" id="CHEBI:43474"/>
        <dbReference type="ChEBI" id="CHEBI:58405"/>
        <dbReference type="ChEBI" id="CHEBI:60392"/>
        <dbReference type="EC" id="3.6.1.27"/>
    </reaction>
</comment>
<dbReference type="GO" id="GO:0008360">
    <property type="term" value="P:regulation of cell shape"/>
    <property type="evidence" value="ECO:0007669"/>
    <property type="project" value="UniProtKB-KW"/>
</dbReference>
<keyword evidence="13 17" id="KW-0961">Cell wall biogenesis/degradation</keyword>
<evidence type="ECO:0000256" key="2">
    <source>
        <dbReference type="ARBA" id="ARBA00010621"/>
    </source>
</evidence>
<evidence type="ECO:0000256" key="5">
    <source>
        <dbReference type="ARBA" id="ARBA00022475"/>
    </source>
</evidence>
<dbReference type="OrthoDB" id="9808289at2"/>
<dbReference type="AlphaFoldDB" id="D9QRC5"/>
<evidence type="ECO:0000256" key="3">
    <source>
        <dbReference type="ARBA" id="ARBA00012374"/>
    </source>
</evidence>
<feature type="transmembrane region" description="Helical" evidence="17">
    <location>
        <begin position="242"/>
        <end position="261"/>
    </location>
</feature>
<dbReference type="RefSeq" id="WP_013278511.1">
    <property type="nucleotide sequence ID" value="NC_014378.1"/>
</dbReference>
<evidence type="ECO:0000313" key="18">
    <source>
        <dbReference type="EMBL" id="ADL13066.1"/>
    </source>
</evidence>
<feature type="transmembrane region" description="Helical" evidence="17">
    <location>
        <begin position="101"/>
        <end position="122"/>
    </location>
</feature>
<evidence type="ECO:0000313" key="19">
    <source>
        <dbReference type="Proteomes" id="UP000001661"/>
    </source>
</evidence>
<evidence type="ECO:0000256" key="15">
    <source>
        <dbReference type="ARBA" id="ARBA00032932"/>
    </source>
</evidence>
<dbReference type="GO" id="GO:0071555">
    <property type="term" value="P:cell wall organization"/>
    <property type="evidence" value="ECO:0007669"/>
    <property type="project" value="UniProtKB-KW"/>
</dbReference>
<dbReference type="HAMAP" id="MF_01006">
    <property type="entry name" value="Undec_diphosphatase"/>
    <property type="match status" value="1"/>
</dbReference>
<keyword evidence="19" id="KW-1185">Reference proteome</keyword>
<proteinExistence type="inferred from homology"/>
<dbReference type="Proteomes" id="UP000001661">
    <property type="component" value="Chromosome"/>
</dbReference>
<dbReference type="HOGENOM" id="CLU_060296_1_2_9"/>
<sequence length="262" mass="28851">MSILDSIILGIVQGITEFLPISSSGHLVIFKNLLGFTEPHLIYDVFLHFGTLIAVTVFYWDDIRDLLSLDFKYNKERLLIITATFPTAVMGFVLKDTFESLFGSVSAVGIALLVTGGLLWWVENMNIRFDKKVRNLSLLQAIIIGIAQGIAITPGISRSGITIIAGLFIGLKRKAAARFSFLIFIPAVLGATLLEVIDLFEVGGIEVNYLSLLIGTVTAAVVGYAAIKFLLKALEKDQFEYFAYYVWGIGSLILVFNFISLI</sequence>
<feature type="transmembrane region" description="Helical" evidence="17">
    <location>
        <begin position="6"/>
        <end position="29"/>
    </location>
</feature>
<dbReference type="GO" id="GO:0050380">
    <property type="term" value="F:undecaprenyl-diphosphatase activity"/>
    <property type="evidence" value="ECO:0007669"/>
    <property type="project" value="UniProtKB-UniRule"/>
</dbReference>
<dbReference type="KEGG" id="aar:Acear_1560"/>
<dbReference type="EMBL" id="CP002105">
    <property type="protein sequence ID" value="ADL13066.1"/>
    <property type="molecule type" value="Genomic_DNA"/>
</dbReference>
<name>D9QRC5_ACEAZ</name>
<keyword evidence="5 17" id="KW-1003">Cell membrane</keyword>
<dbReference type="GO" id="GO:0005886">
    <property type="term" value="C:plasma membrane"/>
    <property type="evidence" value="ECO:0007669"/>
    <property type="project" value="UniProtKB-SubCell"/>
</dbReference>
<dbReference type="GO" id="GO:0009252">
    <property type="term" value="P:peptidoglycan biosynthetic process"/>
    <property type="evidence" value="ECO:0007669"/>
    <property type="project" value="UniProtKB-KW"/>
</dbReference>
<evidence type="ECO:0000256" key="14">
    <source>
        <dbReference type="ARBA" id="ARBA00032707"/>
    </source>
</evidence>
<feature type="transmembrane region" description="Helical" evidence="17">
    <location>
        <begin position="41"/>
        <end position="58"/>
    </location>
</feature>
<evidence type="ECO:0000256" key="10">
    <source>
        <dbReference type="ARBA" id="ARBA00022989"/>
    </source>
</evidence>
<dbReference type="InterPro" id="IPR003824">
    <property type="entry name" value="UppP"/>
</dbReference>
<evidence type="ECO:0000256" key="13">
    <source>
        <dbReference type="ARBA" id="ARBA00023316"/>
    </source>
</evidence>
<dbReference type="PANTHER" id="PTHR30622">
    <property type="entry name" value="UNDECAPRENYL-DIPHOSPHATASE"/>
    <property type="match status" value="1"/>
</dbReference>
<feature type="transmembrane region" description="Helical" evidence="17">
    <location>
        <begin position="142"/>
        <end position="169"/>
    </location>
</feature>
<dbReference type="eggNOG" id="COG1968">
    <property type="taxonomic scope" value="Bacteria"/>
</dbReference>
<keyword evidence="18" id="KW-0418">Kinase</keyword>
<dbReference type="NCBIfam" id="TIGR00753">
    <property type="entry name" value="undec_PP_bacA"/>
    <property type="match status" value="1"/>
</dbReference>
<accession>D9QRC5</accession>
<feature type="transmembrane region" description="Helical" evidence="17">
    <location>
        <begin position="78"/>
        <end position="94"/>
    </location>
</feature>
<comment type="function">
    <text evidence="17">Catalyzes the dephosphorylation of undecaprenyl diphosphate (UPP). Confers resistance to bacitracin.</text>
</comment>
<organism evidence="18 19">
    <name type="scientific">Acetohalobium arabaticum (strain ATCC 49924 / DSM 5501 / Z-7288)</name>
    <dbReference type="NCBI Taxonomy" id="574087"/>
    <lineage>
        <taxon>Bacteria</taxon>
        <taxon>Bacillati</taxon>
        <taxon>Bacillota</taxon>
        <taxon>Clostridia</taxon>
        <taxon>Halanaerobiales</taxon>
        <taxon>Halobacteroidaceae</taxon>
        <taxon>Acetohalobium</taxon>
    </lineage>
</organism>